<dbReference type="Proteomes" id="UP001501578">
    <property type="component" value="Unassembled WGS sequence"/>
</dbReference>
<dbReference type="NCBIfam" id="TIGR02937">
    <property type="entry name" value="sigma70-ECF"/>
    <property type="match status" value="1"/>
</dbReference>
<dbReference type="Pfam" id="PF08281">
    <property type="entry name" value="Sigma70_r4_2"/>
    <property type="match status" value="1"/>
</dbReference>
<dbReference type="InterPro" id="IPR014325">
    <property type="entry name" value="RNA_pol_sigma-E_actinobac"/>
</dbReference>
<dbReference type="PANTHER" id="PTHR43133">
    <property type="entry name" value="RNA POLYMERASE ECF-TYPE SIGMA FACTO"/>
    <property type="match status" value="1"/>
</dbReference>
<dbReference type="EMBL" id="BAAAHQ010000056">
    <property type="protein sequence ID" value="GAA0952891.1"/>
    <property type="molecule type" value="Genomic_DNA"/>
</dbReference>
<evidence type="ECO:0000256" key="1">
    <source>
        <dbReference type="ARBA" id="ARBA00010641"/>
    </source>
</evidence>
<organism evidence="7 8">
    <name type="scientific">Nonomuraea longicatena</name>
    <dbReference type="NCBI Taxonomy" id="83682"/>
    <lineage>
        <taxon>Bacteria</taxon>
        <taxon>Bacillati</taxon>
        <taxon>Actinomycetota</taxon>
        <taxon>Actinomycetes</taxon>
        <taxon>Streptosporangiales</taxon>
        <taxon>Streptosporangiaceae</taxon>
        <taxon>Nonomuraea</taxon>
    </lineage>
</organism>
<keyword evidence="4" id="KW-0238">DNA-binding</keyword>
<keyword evidence="8" id="KW-1185">Reference proteome</keyword>
<dbReference type="InterPro" id="IPR000792">
    <property type="entry name" value="Tscrpt_reg_LuxR_C"/>
</dbReference>
<dbReference type="Gene3D" id="1.10.1740.10">
    <property type="match status" value="1"/>
</dbReference>
<feature type="domain" description="HTH luxR-type" evidence="6">
    <location>
        <begin position="110"/>
        <end position="168"/>
    </location>
</feature>
<name>A0ABP4BP18_9ACTN</name>
<keyword evidence="3" id="KW-0731">Sigma factor</keyword>
<dbReference type="Pfam" id="PF04542">
    <property type="entry name" value="Sigma70_r2"/>
    <property type="match status" value="1"/>
</dbReference>
<dbReference type="InterPro" id="IPR007627">
    <property type="entry name" value="RNA_pol_sigma70_r2"/>
</dbReference>
<evidence type="ECO:0000256" key="3">
    <source>
        <dbReference type="ARBA" id="ARBA00023082"/>
    </source>
</evidence>
<dbReference type="SUPFAM" id="SSF88659">
    <property type="entry name" value="Sigma3 and sigma4 domains of RNA polymerase sigma factors"/>
    <property type="match status" value="1"/>
</dbReference>
<evidence type="ECO:0000256" key="2">
    <source>
        <dbReference type="ARBA" id="ARBA00023015"/>
    </source>
</evidence>
<dbReference type="InterPro" id="IPR014284">
    <property type="entry name" value="RNA_pol_sigma-70_dom"/>
</dbReference>
<dbReference type="InterPro" id="IPR013249">
    <property type="entry name" value="RNA_pol_sigma70_r4_t2"/>
</dbReference>
<dbReference type="SUPFAM" id="SSF88946">
    <property type="entry name" value="Sigma2 domain of RNA polymerase sigma factors"/>
    <property type="match status" value="1"/>
</dbReference>
<comment type="similarity">
    <text evidence="1">Belongs to the sigma-70 factor family. ECF subfamily.</text>
</comment>
<proteinExistence type="inferred from homology"/>
<dbReference type="SMART" id="SM00421">
    <property type="entry name" value="HTH_LUXR"/>
    <property type="match status" value="1"/>
</dbReference>
<accession>A0ABP4BP18</accession>
<dbReference type="PANTHER" id="PTHR43133:SF50">
    <property type="entry name" value="ECF RNA POLYMERASE SIGMA FACTOR SIGM"/>
    <property type="match status" value="1"/>
</dbReference>
<evidence type="ECO:0000256" key="5">
    <source>
        <dbReference type="ARBA" id="ARBA00023163"/>
    </source>
</evidence>
<keyword evidence="2" id="KW-0805">Transcription regulation</keyword>
<dbReference type="InterPro" id="IPR039425">
    <property type="entry name" value="RNA_pol_sigma-70-like"/>
</dbReference>
<evidence type="ECO:0000256" key="4">
    <source>
        <dbReference type="ARBA" id="ARBA00023125"/>
    </source>
</evidence>
<dbReference type="InterPro" id="IPR036388">
    <property type="entry name" value="WH-like_DNA-bd_sf"/>
</dbReference>
<protein>
    <submittedName>
        <fullName evidence="7">SigE family RNA polymerase sigma factor</fullName>
    </submittedName>
</protein>
<reference evidence="8" key="1">
    <citation type="journal article" date="2019" name="Int. J. Syst. Evol. Microbiol.">
        <title>The Global Catalogue of Microorganisms (GCM) 10K type strain sequencing project: providing services to taxonomists for standard genome sequencing and annotation.</title>
        <authorList>
            <consortium name="The Broad Institute Genomics Platform"/>
            <consortium name="The Broad Institute Genome Sequencing Center for Infectious Disease"/>
            <person name="Wu L."/>
            <person name="Ma J."/>
        </authorList>
    </citation>
    <scope>NUCLEOTIDE SEQUENCE [LARGE SCALE GENOMIC DNA]</scope>
    <source>
        <strain evidence="8">JCM 11136</strain>
    </source>
</reference>
<dbReference type="InterPro" id="IPR013325">
    <property type="entry name" value="RNA_pol_sigma_r2"/>
</dbReference>
<dbReference type="CDD" id="cd06171">
    <property type="entry name" value="Sigma70_r4"/>
    <property type="match status" value="1"/>
</dbReference>
<dbReference type="NCBIfam" id="TIGR02983">
    <property type="entry name" value="SigE-fam_strep"/>
    <property type="match status" value="1"/>
</dbReference>
<dbReference type="InterPro" id="IPR013324">
    <property type="entry name" value="RNA_pol_sigma_r3/r4-like"/>
</dbReference>
<evidence type="ECO:0000313" key="7">
    <source>
        <dbReference type="EMBL" id="GAA0952891.1"/>
    </source>
</evidence>
<evidence type="ECO:0000313" key="8">
    <source>
        <dbReference type="Proteomes" id="UP001501578"/>
    </source>
</evidence>
<dbReference type="Gene3D" id="1.10.10.10">
    <property type="entry name" value="Winged helix-like DNA-binding domain superfamily/Winged helix DNA-binding domain"/>
    <property type="match status" value="1"/>
</dbReference>
<gene>
    <name evidence="7" type="ORF">GCM10009560_75060</name>
</gene>
<sequence length="168" mass="19529">MQQNPAPRRPRNVDFEDFVRARGRALLRYGYVLTGNPHDAADLVQEALLKLADAWHRVRDKQDPEGYVRTVMTRQHISWWRRGRKEDLTGDPPERAHHDPQPSGEIWRDLRALSRRQRTVLVLRYYEDLSDAEIADIMGISRATVRSQASRALATLRVRAQVLERGRA</sequence>
<evidence type="ECO:0000259" key="6">
    <source>
        <dbReference type="SMART" id="SM00421"/>
    </source>
</evidence>
<keyword evidence="5" id="KW-0804">Transcription</keyword>
<comment type="caution">
    <text evidence="7">The sequence shown here is derived from an EMBL/GenBank/DDBJ whole genome shotgun (WGS) entry which is preliminary data.</text>
</comment>